<feature type="region of interest" description="Disordered" evidence="1">
    <location>
        <begin position="1"/>
        <end position="20"/>
    </location>
</feature>
<evidence type="ECO:0000256" key="1">
    <source>
        <dbReference type="SAM" id="MobiDB-lite"/>
    </source>
</evidence>
<organism evidence="2 3">
    <name type="scientific">Aureobasidium pullulans</name>
    <name type="common">Black yeast</name>
    <name type="synonym">Pullularia pullulans</name>
    <dbReference type="NCBI Taxonomy" id="5580"/>
    <lineage>
        <taxon>Eukaryota</taxon>
        <taxon>Fungi</taxon>
        <taxon>Dikarya</taxon>
        <taxon>Ascomycota</taxon>
        <taxon>Pezizomycotina</taxon>
        <taxon>Dothideomycetes</taxon>
        <taxon>Dothideomycetidae</taxon>
        <taxon>Dothideales</taxon>
        <taxon>Saccotheciaceae</taxon>
        <taxon>Aureobasidium</taxon>
    </lineage>
</organism>
<sequence>MKDPTSSPSPVRGDVSTESSVWSVSSVARSATVATANISSSVELIPNNSKKVHIASSTRELTTSSAAHLAILATQQRDARHRQQYLPRRGSDGYYQQGRTLSPYDNDDGYYDKEEDDFYHGDCKSDYYRR</sequence>
<dbReference type="EMBL" id="QZBD01000471">
    <property type="protein sequence ID" value="THY13357.1"/>
    <property type="molecule type" value="Genomic_DNA"/>
</dbReference>
<dbReference type="AlphaFoldDB" id="A0A4S9KBW8"/>
<gene>
    <name evidence="2" type="ORF">D6D01_08370</name>
</gene>
<evidence type="ECO:0000313" key="3">
    <source>
        <dbReference type="Proteomes" id="UP000306584"/>
    </source>
</evidence>
<reference evidence="2 3" key="1">
    <citation type="submission" date="2018-10" db="EMBL/GenBank/DDBJ databases">
        <title>Fifty Aureobasidium pullulans genomes reveal a recombining polyextremotolerant generalist.</title>
        <authorList>
            <person name="Gostincar C."/>
            <person name="Turk M."/>
            <person name="Zajc J."/>
            <person name="Gunde-Cimerman N."/>
        </authorList>
    </citation>
    <scope>NUCLEOTIDE SEQUENCE [LARGE SCALE GENOMIC DNA]</scope>
    <source>
        <strain evidence="2 3">EXF-6604</strain>
    </source>
</reference>
<proteinExistence type="predicted"/>
<dbReference type="Proteomes" id="UP000306584">
    <property type="component" value="Unassembled WGS sequence"/>
</dbReference>
<accession>A0A4S9KBW8</accession>
<feature type="region of interest" description="Disordered" evidence="1">
    <location>
        <begin position="86"/>
        <end position="115"/>
    </location>
</feature>
<evidence type="ECO:0000313" key="2">
    <source>
        <dbReference type="EMBL" id="THY13357.1"/>
    </source>
</evidence>
<feature type="compositionally biased region" description="Acidic residues" evidence="1">
    <location>
        <begin position="105"/>
        <end position="115"/>
    </location>
</feature>
<protein>
    <submittedName>
        <fullName evidence="2">Uncharacterized protein</fullName>
    </submittedName>
</protein>
<name>A0A4S9KBW8_AURPU</name>
<comment type="caution">
    <text evidence="2">The sequence shown here is derived from an EMBL/GenBank/DDBJ whole genome shotgun (WGS) entry which is preliminary data.</text>
</comment>